<comment type="caution">
    <text evidence="4">The sequence shown here is derived from an EMBL/GenBank/DDBJ whole genome shotgun (WGS) entry which is preliminary data.</text>
</comment>
<organism evidence="4 5">
    <name type="scientific">Exophiala viscosa</name>
    <dbReference type="NCBI Taxonomy" id="2486360"/>
    <lineage>
        <taxon>Eukaryota</taxon>
        <taxon>Fungi</taxon>
        <taxon>Dikarya</taxon>
        <taxon>Ascomycota</taxon>
        <taxon>Pezizomycotina</taxon>
        <taxon>Eurotiomycetes</taxon>
        <taxon>Chaetothyriomycetidae</taxon>
        <taxon>Chaetothyriales</taxon>
        <taxon>Herpotrichiellaceae</taxon>
        <taxon>Exophiala</taxon>
    </lineage>
</organism>
<dbReference type="Pfam" id="PF20994">
    <property type="entry name" value="CENPU"/>
    <property type="match status" value="1"/>
</dbReference>
<proteinExistence type="predicted"/>
<protein>
    <recommendedName>
        <fullName evidence="3">Inner kinetochore subunit AME1 domain-containing protein</fullName>
    </recommendedName>
</protein>
<evidence type="ECO:0000259" key="3">
    <source>
        <dbReference type="Pfam" id="PF20994"/>
    </source>
</evidence>
<evidence type="ECO:0000256" key="1">
    <source>
        <dbReference type="SAM" id="Coils"/>
    </source>
</evidence>
<feature type="compositionally biased region" description="Basic and acidic residues" evidence="2">
    <location>
        <begin position="352"/>
        <end position="361"/>
    </location>
</feature>
<feature type="compositionally biased region" description="Polar residues" evidence="2">
    <location>
        <begin position="98"/>
        <end position="112"/>
    </location>
</feature>
<feature type="compositionally biased region" description="Acidic residues" evidence="2">
    <location>
        <begin position="362"/>
        <end position="371"/>
    </location>
</feature>
<evidence type="ECO:0000313" key="4">
    <source>
        <dbReference type="EMBL" id="KAI1614579.1"/>
    </source>
</evidence>
<accession>A0AAN6DXR0</accession>
<feature type="compositionally biased region" description="Basic and acidic residues" evidence="2">
    <location>
        <begin position="253"/>
        <end position="263"/>
    </location>
</feature>
<feature type="coiled-coil region" evidence="1">
    <location>
        <begin position="511"/>
        <end position="538"/>
    </location>
</feature>
<name>A0AAN6DXR0_9EURO</name>
<keyword evidence="1" id="KW-0175">Coiled coil</keyword>
<dbReference type="Proteomes" id="UP001203852">
    <property type="component" value="Unassembled WGS sequence"/>
</dbReference>
<feature type="region of interest" description="Disordered" evidence="2">
    <location>
        <begin position="1"/>
        <end position="458"/>
    </location>
</feature>
<feature type="domain" description="Inner kinetochore subunit AME1" evidence="3">
    <location>
        <begin position="458"/>
        <end position="628"/>
    </location>
</feature>
<evidence type="ECO:0000256" key="2">
    <source>
        <dbReference type="SAM" id="MobiDB-lite"/>
    </source>
</evidence>
<feature type="compositionally biased region" description="Basic and acidic residues" evidence="2">
    <location>
        <begin position="167"/>
        <end position="176"/>
    </location>
</feature>
<dbReference type="AlphaFoldDB" id="A0AAN6DXR0"/>
<evidence type="ECO:0000313" key="5">
    <source>
        <dbReference type="Proteomes" id="UP001203852"/>
    </source>
</evidence>
<sequence length="638" mass="71701">MAASTRQEQALMRQRGAASRKIENVDFGISFPSSARSLRSTTRTPQSRRSNSRRPSKTPIRRSREPSSIRSLAKQYETVQLESPLDVGEPPSKRRRLSQATETPQQNVNGHTIDSRSTRSSSRRKSGSKIFTIAEDEDAPNLGLPERSESPSALREQGYSPLFVPETRSDTEKHTPQDFLSAKGYTSPAGRLESSELPAGPEAEELLFDRVDFANDTPDVDVTRQEHANTGIAEQANADVEDVEQDDGDPEESMDRGQTDTRETPQLTAEDEVEQDFEQAGATRKKRRKKLTSGPSTRRKTRASGENGLVTRKNREYTRGSEQRPFPGRPQSTPVRTGAPSVLGGVEEEETPAARRERSEREEDEEGDETYIQESSPDPETPAVQRKTSDGPRRRIASTNERRPSKDKKGKPTFPILTHRLTNLSGLPTIMEDEEEAQESDGEQDVAAPPTNDRPQPNAVDVLAQICREMIGNMMESLSETNPSSKPAALENKRSALEAFRQDLDDELFELSEAVENRIDLEARARKSKREKASLQAEWMEIRKERERIALKCDAVRRRHWIYEEEVRQKWQLSEAARRAELEMDRADGIEDEGTEFLLRTVAQDVSSASEQGGMLARIKSFNAQLETTASFLERRGP</sequence>
<keyword evidence="5" id="KW-1185">Reference proteome</keyword>
<feature type="compositionally biased region" description="Basic residues" evidence="2">
    <location>
        <begin position="283"/>
        <end position="302"/>
    </location>
</feature>
<feature type="compositionally biased region" description="Low complexity" evidence="2">
    <location>
        <begin position="33"/>
        <end position="49"/>
    </location>
</feature>
<feature type="compositionally biased region" description="Basic residues" evidence="2">
    <location>
        <begin position="50"/>
        <end position="61"/>
    </location>
</feature>
<feature type="compositionally biased region" description="Basic and acidic residues" evidence="2">
    <location>
        <begin position="313"/>
        <end position="322"/>
    </location>
</feature>
<feature type="compositionally biased region" description="Acidic residues" evidence="2">
    <location>
        <begin position="239"/>
        <end position="252"/>
    </location>
</feature>
<gene>
    <name evidence="4" type="ORF">EDD36DRAFT_418411</name>
</gene>
<reference evidence="4" key="1">
    <citation type="journal article" date="2022" name="bioRxiv">
        <title>Deciphering the potential niche of two novel black yeast fungi from a biological soil crust based on their genomes, phenotypes, and melanin regulation.</title>
        <authorList>
            <consortium name="DOE Joint Genome Institute"/>
            <person name="Carr E.C."/>
            <person name="Barton Q."/>
            <person name="Grambo S."/>
            <person name="Sullivan M."/>
            <person name="Renfro C.M."/>
            <person name="Kuo A."/>
            <person name="Pangilinan J."/>
            <person name="Lipzen A."/>
            <person name="Keymanesh K."/>
            <person name="Savage E."/>
            <person name="Barry K."/>
            <person name="Grigoriev I.V."/>
            <person name="Riekhof W.R."/>
            <person name="Harris S.S."/>
        </authorList>
    </citation>
    <scope>NUCLEOTIDE SEQUENCE</scope>
    <source>
        <strain evidence="4">JF 03-4F</strain>
    </source>
</reference>
<dbReference type="InterPro" id="IPR048743">
    <property type="entry name" value="AME1"/>
</dbReference>
<dbReference type="EMBL" id="MU404353">
    <property type="protein sequence ID" value="KAI1614579.1"/>
    <property type="molecule type" value="Genomic_DNA"/>
</dbReference>
<feature type="compositionally biased region" description="Acidic residues" evidence="2">
    <location>
        <begin position="431"/>
        <end position="444"/>
    </location>
</feature>